<dbReference type="Proteomes" id="UP000182740">
    <property type="component" value="Unassembled WGS sequence"/>
</dbReference>
<dbReference type="EMBL" id="FPJG01000006">
    <property type="protein sequence ID" value="SFW52216.1"/>
    <property type="molecule type" value="Genomic_DNA"/>
</dbReference>
<feature type="transmembrane region" description="Helical" evidence="2">
    <location>
        <begin position="33"/>
        <end position="56"/>
    </location>
</feature>
<evidence type="ECO:0008006" key="5">
    <source>
        <dbReference type="Google" id="ProtNLM"/>
    </source>
</evidence>
<keyword evidence="2" id="KW-1133">Transmembrane helix</keyword>
<proteinExistence type="predicted"/>
<evidence type="ECO:0000313" key="4">
    <source>
        <dbReference type="Proteomes" id="UP000182740"/>
    </source>
</evidence>
<feature type="transmembrane region" description="Helical" evidence="2">
    <location>
        <begin position="182"/>
        <end position="200"/>
    </location>
</feature>
<feature type="transmembrane region" description="Helical" evidence="2">
    <location>
        <begin position="441"/>
        <end position="462"/>
    </location>
</feature>
<feature type="transmembrane region" description="Helical" evidence="2">
    <location>
        <begin position="409"/>
        <end position="429"/>
    </location>
</feature>
<feature type="transmembrane region" description="Helical" evidence="2">
    <location>
        <begin position="133"/>
        <end position="153"/>
    </location>
</feature>
<feature type="region of interest" description="Disordered" evidence="1">
    <location>
        <begin position="1"/>
        <end position="22"/>
    </location>
</feature>
<protein>
    <recommendedName>
        <fullName evidence="5">4-amino-4-deoxy-L-arabinose transferase</fullName>
    </recommendedName>
</protein>
<keyword evidence="2" id="KW-0472">Membrane</keyword>
<sequence>MEGATAEETVSPPAEEAPRKSGRRFDARRAALWLGRLLISEGLIAFYVGLAISMVFNHRIVTHPKSLLTGGLGDPLLWVWELGWQHHWLTHGGDFWTSNQFYPAVDNYAFGETLLGYLPFSVFAGNGQYANVFLYNVLFVFCFALAFAGAYLLAKQLGSNWQGALLAGVVWAWAPWRLSHIAHLNVLSTGGIALALWALAKGHGFTFRGERGETKPRWVVAGWLIAAWQVSIGWAIGLPFVYLMGVVGIAIACYAWRLGRRMIIANAAGVVAFLGITYWLVVPFLRVRAEYGFTRTWHEVEVFSPPVSGLWTAPYETWVWLETFFNNEAALPPDGAGEMLLFPGLVVVVLGVVGLFVSAWTWRARLVLGVFVAFNVALSLGTTFFGGGLYWLFWNFLPGWDAMRTPGRMIMWVTLGLAILAAGLVPRLYRLIDEHTRMARQVIAFYMMFPAFFALIEGIPRWQQVENPGIPPDVKQVFTTTKEPIALLPMDLWSNFKYQLWSTEGFPTTANGTASNYGPQFHDMQDSSATFPDKHSIDVFKRYGIRKVVVVKSMEGAMGILQRPTAGLPLTKAESNDVVVFTLQ</sequence>
<evidence type="ECO:0000256" key="1">
    <source>
        <dbReference type="SAM" id="MobiDB-lite"/>
    </source>
</evidence>
<dbReference type="AlphaFoldDB" id="A0A1K1PX65"/>
<organism evidence="3 4">
    <name type="scientific">Amycolatopsis australiensis</name>
    <dbReference type="NCBI Taxonomy" id="546364"/>
    <lineage>
        <taxon>Bacteria</taxon>
        <taxon>Bacillati</taxon>
        <taxon>Actinomycetota</taxon>
        <taxon>Actinomycetes</taxon>
        <taxon>Pseudonocardiales</taxon>
        <taxon>Pseudonocardiaceae</taxon>
        <taxon>Amycolatopsis</taxon>
    </lineage>
</organism>
<feature type="transmembrane region" description="Helical" evidence="2">
    <location>
        <begin position="240"/>
        <end position="256"/>
    </location>
</feature>
<dbReference type="OrthoDB" id="3277912at2"/>
<dbReference type="RefSeq" id="WP_072475245.1">
    <property type="nucleotide sequence ID" value="NZ_FPJG01000006.1"/>
</dbReference>
<feature type="transmembrane region" description="Helical" evidence="2">
    <location>
        <begin position="263"/>
        <end position="281"/>
    </location>
</feature>
<feature type="transmembrane region" description="Helical" evidence="2">
    <location>
        <begin position="340"/>
        <end position="359"/>
    </location>
</feature>
<keyword evidence="2" id="KW-0812">Transmembrane</keyword>
<feature type="transmembrane region" description="Helical" evidence="2">
    <location>
        <begin position="160"/>
        <end position="176"/>
    </location>
</feature>
<feature type="transmembrane region" description="Helical" evidence="2">
    <location>
        <begin position="366"/>
        <end position="393"/>
    </location>
</feature>
<dbReference type="STRING" id="546364.SAMN04489730_1131"/>
<name>A0A1K1PX65_9PSEU</name>
<accession>A0A1K1PX65</accession>
<gene>
    <name evidence="3" type="ORF">SAMN04489730_1131</name>
</gene>
<keyword evidence="4" id="KW-1185">Reference proteome</keyword>
<reference evidence="4" key="1">
    <citation type="submission" date="2016-11" db="EMBL/GenBank/DDBJ databases">
        <authorList>
            <person name="Varghese N."/>
            <person name="Submissions S."/>
        </authorList>
    </citation>
    <scope>NUCLEOTIDE SEQUENCE [LARGE SCALE GENOMIC DNA]</scope>
    <source>
        <strain evidence="4">DSM 44671</strain>
    </source>
</reference>
<evidence type="ECO:0000313" key="3">
    <source>
        <dbReference type="EMBL" id="SFW52216.1"/>
    </source>
</evidence>
<evidence type="ECO:0000256" key="2">
    <source>
        <dbReference type="SAM" id="Phobius"/>
    </source>
</evidence>